<proteinExistence type="predicted"/>
<name>A0A0L6U5W8_9BASI</name>
<dbReference type="OrthoDB" id="10480708at2759"/>
<accession>A0A0L6U5W8</accession>
<keyword evidence="2" id="KW-1185">Reference proteome</keyword>
<evidence type="ECO:0000313" key="1">
    <source>
        <dbReference type="EMBL" id="KNZ43901.1"/>
    </source>
</evidence>
<dbReference type="PANTHER" id="PTHR47501:SF5">
    <property type="entry name" value="HAT C-TERMINAL DIMERISATION DOMAIN-CONTAINING PROTEIN"/>
    <property type="match status" value="1"/>
</dbReference>
<sequence>MNESPLDNNFNQAESFNNKTLKKIISFTVVQTEMGSNLWACHIFGLTRGNSQLLERNCFRFIGALVSFIDNDWNYVVQHLSLKLISWKQKGSLLAELIVNVLAKHGIQRKISNKTDSGSNNTTMAKMMHHKILELDGSDFSWDYDTIHIKCFCHKMVLKPLPHPKSRKPFLDLFLTQII</sequence>
<dbReference type="EMBL" id="LAVV01015414">
    <property type="protein sequence ID" value="KNZ43901.1"/>
    <property type="molecule type" value="Genomic_DNA"/>
</dbReference>
<organism evidence="1 2">
    <name type="scientific">Puccinia sorghi</name>
    <dbReference type="NCBI Taxonomy" id="27349"/>
    <lineage>
        <taxon>Eukaryota</taxon>
        <taxon>Fungi</taxon>
        <taxon>Dikarya</taxon>
        <taxon>Basidiomycota</taxon>
        <taxon>Pucciniomycotina</taxon>
        <taxon>Pucciniomycetes</taxon>
        <taxon>Pucciniales</taxon>
        <taxon>Pucciniaceae</taxon>
        <taxon>Puccinia</taxon>
    </lineage>
</organism>
<evidence type="ECO:0000313" key="2">
    <source>
        <dbReference type="Proteomes" id="UP000037035"/>
    </source>
</evidence>
<dbReference type="AlphaFoldDB" id="A0A0L6U5W8"/>
<protein>
    <submittedName>
        <fullName evidence="1">Uncharacterized protein</fullName>
    </submittedName>
</protein>
<dbReference type="PANTHER" id="PTHR47501">
    <property type="entry name" value="TRANSPOSASE-RELATED"/>
    <property type="match status" value="1"/>
</dbReference>
<gene>
    <name evidence="1" type="ORF">VP01_972g2</name>
</gene>
<dbReference type="VEuPathDB" id="FungiDB:VP01_972g2"/>
<comment type="caution">
    <text evidence="1">The sequence shown here is derived from an EMBL/GenBank/DDBJ whole genome shotgun (WGS) entry which is preliminary data.</text>
</comment>
<reference evidence="1 2" key="1">
    <citation type="submission" date="2015-08" db="EMBL/GenBank/DDBJ databases">
        <title>Next Generation Sequencing and Analysis of the Genome of Puccinia sorghi L Schw, the Causal Agent of Maize Common Rust.</title>
        <authorList>
            <person name="Rochi L."/>
            <person name="Burguener G."/>
            <person name="Darino M."/>
            <person name="Turjanski A."/>
            <person name="Kreff E."/>
            <person name="Dieguez M.J."/>
            <person name="Sacco F."/>
        </authorList>
    </citation>
    <scope>NUCLEOTIDE SEQUENCE [LARGE SCALE GENOMIC DNA]</scope>
    <source>
        <strain evidence="1 2">RO10H11247</strain>
    </source>
</reference>
<dbReference type="Proteomes" id="UP000037035">
    <property type="component" value="Unassembled WGS sequence"/>
</dbReference>